<keyword evidence="2" id="KW-0812">Transmembrane</keyword>
<dbReference type="InterPro" id="IPR005303">
    <property type="entry name" value="MOCOS_middle"/>
</dbReference>
<gene>
    <name evidence="4" type="ORF">jhhlp_003692</name>
</gene>
<evidence type="ECO:0000256" key="1">
    <source>
        <dbReference type="SAM" id="MobiDB-lite"/>
    </source>
</evidence>
<dbReference type="InterPro" id="IPR011037">
    <property type="entry name" value="Pyrv_Knase-like_insert_dom_sf"/>
</dbReference>
<keyword evidence="2" id="KW-0472">Membrane</keyword>
<evidence type="ECO:0000259" key="3">
    <source>
        <dbReference type="PROSITE" id="PS51340"/>
    </source>
</evidence>
<feature type="domain" description="MOSC" evidence="3">
    <location>
        <begin position="302"/>
        <end position="468"/>
    </location>
</feature>
<protein>
    <recommendedName>
        <fullName evidence="3">MOSC domain-containing protein</fullName>
    </recommendedName>
</protein>
<dbReference type="STRING" id="41688.A0A2N3N9F5"/>
<dbReference type="AlphaFoldDB" id="A0A2N3N9F5"/>
<evidence type="ECO:0000313" key="4">
    <source>
        <dbReference type="EMBL" id="PKS09078.1"/>
    </source>
</evidence>
<reference evidence="4 5" key="1">
    <citation type="journal article" date="2017" name="G3 (Bethesda)">
        <title>First Draft Genome Sequence of the Pathogenic Fungus Lomentospora prolificans (Formerly Scedosporium prolificans).</title>
        <authorList>
            <person name="Luo R."/>
            <person name="Zimin A."/>
            <person name="Workman R."/>
            <person name="Fan Y."/>
            <person name="Pertea G."/>
            <person name="Grossman N."/>
            <person name="Wear M.P."/>
            <person name="Jia B."/>
            <person name="Miller H."/>
            <person name="Casadevall A."/>
            <person name="Timp W."/>
            <person name="Zhang S.X."/>
            <person name="Salzberg S.L."/>
        </authorList>
    </citation>
    <scope>NUCLEOTIDE SEQUENCE [LARGE SCALE GENOMIC DNA]</scope>
    <source>
        <strain evidence="4 5">JHH-5317</strain>
    </source>
</reference>
<dbReference type="SUPFAM" id="SSF50800">
    <property type="entry name" value="PK beta-barrel domain-like"/>
    <property type="match status" value="1"/>
</dbReference>
<organism evidence="4 5">
    <name type="scientific">Lomentospora prolificans</name>
    <dbReference type="NCBI Taxonomy" id="41688"/>
    <lineage>
        <taxon>Eukaryota</taxon>
        <taxon>Fungi</taxon>
        <taxon>Dikarya</taxon>
        <taxon>Ascomycota</taxon>
        <taxon>Pezizomycotina</taxon>
        <taxon>Sordariomycetes</taxon>
        <taxon>Hypocreomycetidae</taxon>
        <taxon>Microascales</taxon>
        <taxon>Microascaceae</taxon>
        <taxon>Lomentospora</taxon>
    </lineage>
</organism>
<name>A0A2N3N9F5_9PEZI</name>
<dbReference type="InParanoid" id="A0A2N3N9F5"/>
<dbReference type="GO" id="GO:0030170">
    <property type="term" value="F:pyridoxal phosphate binding"/>
    <property type="evidence" value="ECO:0007669"/>
    <property type="project" value="InterPro"/>
</dbReference>
<dbReference type="Proteomes" id="UP000233524">
    <property type="component" value="Unassembled WGS sequence"/>
</dbReference>
<dbReference type="OrthoDB" id="17255at2759"/>
<dbReference type="InterPro" id="IPR005302">
    <property type="entry name" value="MoCF_Sase_C"/>
</dbReference>
<accession>A0A2N3N9F5</accession>
<feature type="transmembrane region" description="Helical" evidence="2">
    <location>
        <begin position="20"/>
        <end position="39"/>
    </location>
</feature>
<feature type="region of interest" description="Disordered" evidence="1">
    <location>
        <begin position="58"/>
        <end position="95"/>
    </location>
</feature>
<dbReference type="PROSITE" id="PS51340">
    <property type="entry name" value="MOSC"/>
    <property type="match status" value="1"/>
</dbReference>
<keyword evidence="2" id="KW-1133">Transmembrane helix</keyword>
<dbReference type="GO" id="GO:0003824">
    <property type="term" value="F:catalytic activity"/>
    <property type="evidence" value="ECO:0007669"/>
    <property type="project" value="InterPro"/>
</dbReference>
<proteinExistence type="predicted"/>
<dbReference type="Pfam" id="PF03473">
    <property type="entry name" value="MOSC"/>
    <property type="match status" value="1"/>
</dbReference>
<keyword evidence="5" id="KW-1185">Reference proteome</keyword>
<evidence type="ECO:0000313" key="5">
    <source>
        <dbReference type="Proteomes" id="UP000233524"/>
    </source>
</evidence>
<dbReference type="Pfam" id="PF03476">
    <property type="entry name" value="MOSC_N"/>
    <property type="match status" value="1"/>
</dbReference>
<comment type="caution">
    <text evidence="4">The sequence shown here is derived from an EMBL/GenBank/DDBJ whole genome shotgun (WGS) entry which is preliminary data.</text>
</comment>
<sequence>MFDFTLEEAIAVFDTQTTVVFLITLCSFFVPVLLLFPPVPIRISEALAQTHTKLGLEPGTTNLPLPQAGNKEKLKPASSSSAAKGGQGKTEGKADSGLPKIQSLFIYPIKSCRGIELSRAKVFRSGLQYDRLYTFARLKDDPAAAGGAALAAADAKEGEGSEEPVWEFITQRQFPRLANVAIDVWCPDPVKTRGKLTELGSDETFMIVRFPWSRPGLLGVVDNVAAKLSKGWHGYPEKEILLPVNFPSEPEIAGRGYRYEKVRVWRDVMTGLNMEAEVPRDLAVYLGISERLAVFRMSPTTSRKVYRNAPTEDEAGYQPTIRFQDSYPIHLMNLASVQDMESKIQDPTLKDLSIRRFRANVIISGLPAYDEDHWKAFCLKQGTASVSSDASYHVSCRTSRCKLPNVDPSNGIPHPVEPDRYLRKHRNIDDGCPKNGCLGMMLTPLFSEQAGRVSLETWLEVGMEIDVTERGEHYFLRT</sequence>
<dbReference type="EMBL" id="NLAX01000010">
    <property type="protein sequence ID" value="PKS09078.1"/>
    <property type="molecule type" value="Genomic_DNA"/>
</dbReference>
<dbReference type="GO" id="GO:0030151">
    <property type="term" value="F:molybdenum ion binding"/>
    <property type="evidence" value="ECO:0007669"/>
    <property type="project" value="InterPro"/>
</dbReference>
<dbReference type="VEuPathDB" id="FungiDB:jhhlp_003692"/>
<evidence type="ECO:0000256" key="2">
    <source>
        <dbReference type="SAM" id="Phobius"/>
    </source>
</evidence>